<dbReference type="PANTHER" id="PTHR33488">
    <property type="entry name" value="ZGC:162509"/>
    <property type="match status" value="1"/>
</dbReference>
<dbReference type="OrthoDB" id="5406275at2759"/>
<accession>A0A9P9EUP7</accession>
<keyword evidence="3" id="KW-1185">Reference proteome</keyword>
<reference evidence="2" key="1">
    <citation type="journal article" date="2021" name="Nat. Commun.">
        <title>Genetic determinants of endophytism in the Arabidopsis root mycobiome.</title>
        <authorList>
            <person name="Mesny F."/>
            <person name="Miyauchi S."/>
            <person name="Thiergart T."/>
            <person name="Pickel B."/>
            <person name="Atanasova L."/>
            <person name="Karlsson M."/>
            <person name="Huettel B."/>
            <person name="Barry K.W."/>
            <person name="Haridas S."/>
            <person name="Chen C."/>
            <person name="Bauer D."/>
            <person name="Andreopoulos W."/>
            <person name="Pangilinan J."/>
            <person name="LaButti K."/>
            <person name="Riley R."/>
            <person name="Lipzen A."/>
            <person name="Clum A."/>
            <person name="Drula E."/>
            <person name="Henrissat B."/>
            <person name="Kohler A."/>
            <person name="Grigoriev I.V."/>
            <person name="Martin F.M."/>
            <person name="Hacquard S."/>
        </authorList>
    </citation>
    <scope>NUCLEOTIDE SEQUENCE</scope>
    <source>
        <strain evidence="2">MPI-CAGE-AT-0021</strain>
    </source>
</reference>
<evidence type="ECO:0000256" key="1">
    <source>
        <dbReference type="SAM" id="Coils"/>
    </source>
</evidence>
<dbReference type="PANTHER" id="PTHR33488:SF2">
    <property type="entry name" value="EARLY ENDOSOME ANTIGEN 1-LIKE"/>
    <property type="match status" value="1"/>
</dbReference>
<name>A0A9P9EUP7_9HYPO</name>
<dbReference type="AlphaFoldDB" id="A0A9P9EUP7"/>
<feature type="coiled-coil region" evidence="1">
    <location>
        <begin position="171"/>
        <end position="219"/>
    </location>
</feature>
<evidence type="ECO:0000313" key="3">
    <source>
        <dbReference type="Proteomes" id="UP000717696"/>
    </source>
</evidence>
<comment type="caution">
    <text evidence="2">The sequence shown here is derived from an EMBL/GenBank/DDBJ whole genome shotgun (WGS) entry which is preliminary data.</text>
</comment>
<keyword evidence="1" id="KW-0175">Coiled coil</keyword>
<dbReference type="EMBL" id="JAGMUU010000010">
    <property type="protein sequence ID" value="KAH7144229.1"/>
    <property type="molecule type" value="Genomic_DNA"/>
</dbReference>
<dbReference type="Proteomes" id="UP000717696">
    <property type="component" value="Unassembled WGS sequence"/>
</dbReference>
<proteinExistence type="predicted"/>
<sequence length="477" mass="54100">MEQQQLLSLRDELKNYLKPQEWGIQIQGAPQCVILMAQCKLLVSKPSAMALQLTGSGLKYDSLFANINHCTQLGQDTFRSTAVRMERVGHLAHEMSKPGGIIETMLKYIDPKQSSIRDKRFHSYVMTGLNTIDESVTMIRQVGREFTEWGTVTANLLRALEEKAASNTTRQIETKNTLEAQSLEKQRLEKELELEKKELEDLEKRFQKAIQTYEQIVNSLPATIVSAGAMVAAAAAVGLAPEVLAVGTAYGSMNYAWIWFRQNTRKSTIRTLDNETSSLRDRLEQLSGETKSINEVARIVKGTLADLNQLQVQIKLFMEFLENIQTMMAIIKDGKDRVFMKNLTLLDREELKRDTDLKKEILSDALLMKNRFLIASKAAALYNDVSRGFVIPGVRWVAELCIDSRDDSVEDKVKEIEMWRVKLCNGAKQLIAKRVGELDTELQVLNRESIRSFRTVAPELFEKVMGEVREMSDGDLK</sequence>
<gene>
    <name evidence="2" type="ORF">B0J13DRAFT_622795</name>
</gene>
<protein>
    <submittedName>
        <fullName evidence="2">Uncharacterized protein</fullName>
    </submittedName>
</protein>
<evidence type="ECO:0000313" key="2">
    <source>
        <dbReference type="EMBL" id="KAH7144229.1"/>
    </source>
</evidence>
<organism evidence="2 3">
    <name type="scientific">Dactylonectria estremocensis</name>
    <dbReference type="NCBI Taxonomy" id="1079267"/>
    <lineage>
        <taxon>Eukaryota</taxon>
        <taxon>Fungi</taxon>
        <taxon>Dikarya</taxon>
        <taxon>Ascomycota</taxon>
        <taxon>Pezizomycotina</taxon>
        <taxon>Sordariomycetes</taxon>
        <taxon>Hypocreomycetidae</taxon>
        <taxon>Hypocreales</taxon>
        <taxon>Nectriaceae</taxon>
        <taxon>Dactylonectria</taxon>
    </lineage>
</organism>